<dbReference type="GO" id="GO:0016788">
    <property type="term" value="F:hydrolase activity, acting on ester bonds"/>
    <property type="evidence" value="ECO:0007669"/>
    <property type="project" value="InterPro"/>
</dbReference>
<dbReference type="InterPro" id="IPR032466">
    <property type="entry name" value="Metal_Hydrolase"/>
</dbReference>
<protein>
    <recommendedName>
        <fullName evidence="4">Amidohydrolase-related domain-containing protein</fullName>
    </recommendedName>
</protein>
<gene>
    <name evidence="2" type="ORF">Egran_05003</name>
</gene>
<dbReference type="Gene3D" id="3.20.20.140">
    <property type="entry name" value="Metal-dependent hydrolases"/>
    <property type="match status" value="1"/>
</dbReference>
<dbReference type="OrthoDB" id="413993at2759"/>
<organism evidence="2 3">
    <name type="scientific">Elaphomyces granulatus</name>
    <dbReference type="NCBI Taxonomy" id="519963"/>
    <lineage>
        <taxon>Eukaryota</taxon>
        <taxon>Fungi</taxon>
        <taxon>Dikarya</taxon>
        <taxon>Ascomycota</taxon>
        <taxon>Pezizomycotina</taxon>
        <taxon>Eurotiomycetes</taxon>
        <taxon>Eurotiomycetidae</taxon>
        <taxon>Eurotiales</taxon>
        <taxon>Elaphomycetaceae</taxon>
        <taxon>Elaphomyces</taxon>
    </lineage>
</organism>
<dbReference type="SUPFAM" id="SSF51556">
    <property type="entry name" value="Metallo-dependent hydrolases"/>
    <property type="match status" value="1"/>
</dbReference>
<evidence type="ECO:0000313" key="3">
    <source>
        <dbReference type="Proteomes" id="UP000243515"/>
    </source>
</evidence>
<evidence type="ECO:0000313" key="2">
    <source>
        <dbReference type="EMBL" id="OXV07232.1"/>
    </source>
</evidence>
<evidence type="ECO:0000256" key="1">
    <source>
        <dbReference type="SAM" id="MobiDB-lite"/>
    </source>
</evidence>
<dbReference type="InterPro" id="IPR001130">
    <property type="entry name" value="TatD-like"/>
</dbReference>
<feature type="region of interest" description="Disordered" evidence="1">
    <location>
        <begin position="255"/>
        <end position="291"/>
    </location>
</feature>
<sequence length="407" mass="45505">MAMVGDRGTGENPFPWELGVFDAHCHPTDNMASIADIPRMKTATLTIMATRGEDQDLVCQVASQLGTGIDSDHIGRVIPGFGWHPWFSHQILDPNDDSASGVQDADFIPPKDAKLAHYKSVLTPSPEDEMFIQSLPDPKPLSVLIEETRTRLVANPVALVGEIGLDKAFRLPDAWLPGDIGTRNASLTPGSREGRRLSPYRVRLDHQKAVLKAQLLLAGELRRAVSIHSVQAHGTVLELLQELWVGHEREVLSHRERRRRRSVAGAHDTSDIDEENQDEPARPASPVFRSFPESRPALPFPPRICMHSYSGPAEPLRQFLRQSVPSDIYFSFSSVINFSNASSEKVIEVIKVLPADRLLVESDFHCAGLQMDDRLEEVTRRVCLLRGWTLEEGVRQLAENWKHFMFG</sequence>
<evidence type="ECO:0008006" key="4">
    <source>
        <dbReference type="Google" id="ProtNLM"/>
    </source>
</evidence>
<name>A0A232LSX4_9EURO</name>
<keyword evidence="3" id="KW-1185">Reference proteome</keyword>
<dbReference type="EMBL" id="NPHW01004991">
    <property type="protein sequence ID" value="OXV07232.1"/>
    <property type="molecule type" value="Genomic_DNA"/>
</dbReference>
<comment type="caution">
    <text evidence="2">The sequence shown here is derived from an EMBL/GenBank/DDBJ whole genome shotgun (WGS) entry which is preliminary data.</text>
</comment>
<dbReference type="AlphaFoldDB" id="A0A232LSX4"/>
<reference evidence="2 3" key="1">
    <citation type="journal article" date="2015" name="Environ. Microbiol.">
        <title>Metagenome sequence of Elaphomyces granulatus from sporocarp tissue reveals Ascomycota ectomycorrhizal fingerprints of genome expansion and a Proteobacteria-rich microbiome.</title>
        <authorList>
            <person name="Quandt C.A."/>
            <person name="Kohler A."/>
            <person name="Hesse C.N."/>
            <person name="Sharpton T.J."/>
            <person name="Martin F."/>
            <person name="Spatafora J.W."/>
        </authorList>
    </citation>
    <scope>NUCLEOTIDE SEQUENCE [LARGE SCALE GENOMIC DNA]</scope>
    <source>
        <strain evidence="2 3">OSC145934</strain>
    </source>
</reference>
<dbReference type="Proteomes" id="UP000243515">
    <property type="component" value="Unassembled WGS sequence"/>
</dbReference>
<proteinExistence type="predicted"/>
<dbReference type="Pfam" id="PF01026">
    <property type="entry name" value="TatD_DNase"/>
    <property type="match status" value="1"/>
</dbReference>
<dbReference type="PANTHER" id="PTHR47345:SF1">
    <property type="entry name" value="CUT9-INTERACTING PROTEIN SCN1"/>
    <property type="match status" value="1"/>
</dbReference>
<dbReference type="InterPro" id="IPR053044">
    <property type="entry name" value="Metallo-hydrolase/TatD-type"/>
</dbReference>
<dbReference type="PANTHER" id="PTHR47345">
    <property type="entry name" value="CUT9-INTERACTING PROTEIN SCN1"/>
    <property type="match status" value="1"/>
</dbReference>
<accession>A0A232LSX4</accession>